<evidence type="ECO:0000256" key="2">
    <source>
        <dbReference type="ARBA" id="ARBA00022473"/>
    </source>
</evidence>
<dbReference type="GO" id="GO:0005681">
    <property type="term" value="C:spliceosomal complex"/>
    <property type="evidence" value="ECO:0007669"/>
    <property type="project" value="InterPro"/>
</dbReference>
<dbReference type="PANTHER" id="PTHR13278:SF0">
    <property type="entry name" value="ZINC FINGER PROTEIN 830"/>
    <property type="match status" value="1"/>
</dbReference>
<comment type="subcellular location">
    <subcellularLocation>
        <location evidence="1">Nucleus speckle</location>
    </subcellularLocation>
</comment>
<evidence type="ECO:0000256" key="7">
    <source>
        <dbReference type="SAM" id="MobiDB-lite"/>
    </source>
</evidence>
<evidence type="ECO:0000259" key="8">
    <source>
        <dbReference type="Pfam" id="PF23406"/>
    </source>
</evidence>
<keyword evidence="5" id="KW-0862">Zinc</keyword>
<dbReference type="InterPro" id="IPR059039">
    <property type="entry name" value="ZNF380_CC"/>
</dbReference>
<organism evidence="9 10">
    <name type="scientific">Aphanomyces euteiches</name>
    <dbReference type="NCBI Taxonomy" id="100861"/>
    <lineage>
        <taxon>Eukaryota</taxon>
        <taxon>Sar</taxon>
        <taxon>Stramenopiles</taxon>
        <taxon>Oomycota</taxon>
        <taxon>Saprolegniomycetes</taxon>
        <taxon>Saprolegniales</taxon>
        <taxon>Verrucalvaceae</taxon>
        <taxon>Aphanomyces</taxon>
    </lineage>
</organism>
<evidence type="ECO:0000313" key="10">
    <source>
        <dbReference type="Proteomes" id="UP000481153"/>
    </source>
</evidence>
<evidence type="ECO:0000256" key="1">
    <source>
        <dbReference type="ARBA" id="ARBA00004324"/>
    </source>
</evidence>
<dbReference type="PANTHER" id="PTHR13278">
    <property type="entry name" value="ZINC FINGER PROTEIN 830"/>
    <property type="match status" value="1"/>
</dbReference>
<dbReference type="GO" id="GO:0033260">
    <property type="term" value="P:nuclear DNA replication"/>
    <property type="evidence" value="ECO:0007669"/>
    <property type="project" value="TreeGrafter"/>
</dbReference>
<reference evidence="9 10" key="1">
    <citation type="submission" date="2019-07" db="EMBL/GenBank/DDBJ databases">
        <title>Genomics analysis of Aphanomyces spp. identifies a new class of oomycete effector associated with host adaptation.</title>
        <authorList>
            <person name="Gaulin E."/>
        </authorList>
    </citation>
    <scope>NUCLEOTIDE SEQUENCE [LARGE SCALE GENOMIC DNA]</scope>
    <source>
        <strain evidence="9 10">ATCC 201684</strain>
    </source>
</reference>
<dbReference type="GO" id="GO:0033314">
    <property type="term" value="P:mitotic DNA replication checkpoint signaling"/>
    <property type="evidence" value="ECO:0007669"/>
    <property type="project" value="TreeGrafter"/>
</dbReference>
<dbReference type="GO" id="GO:0044773">
    <property type="term" value="P:mitotic DNA damage checkpoint signaling"/>
    <property type="evidence" value="ECO:0007669"/>
    <property type="project" value="TreeGrafter"/>
</dbReference>
<keyword evidence="3" id="KW-0479">Metal-binding</keyword>
<dbReference type="GO" id="GO:0003676">
    <property type="term" value="F:nucleic acid binding"/>
    <property type="evidence" value="ECO:0007669"/>
    <property type="project" value="InterPro"/>
</dbReference>
<comment type="caution">
    <text evidence="9">The sequence shown here is derived from an EMBL/GenBank/DDBJ whole genome shotgun (WGS) entry which is preliminary data.</text>
</comment>
<dbReference type="Proteomes" id="UP000481153">
    <property type="component" value="Unassembled WGS sequence"/>
</dbReference>
<evidence type="ECO:0000256" key="5">
    <source>
        <dbReference type="ARBA" id="ARBA00022833"/>
    </source>
</evidence>
<feature type="compositionally biased region" description="Acidic residues" evidence="7">
    <location>
        <begin position="101"/>
        <end position="115"/>
    </location>
</feature>
<keyword evidence="6" id="KW-0539">Nucleus</keyword>
<feature type="compositionally biased region" description="Acidic residues" evidence="7">
    <location>
        <begin position="138"/>
        <end position="147"/>
    </location>
</feature>
<accession>A0A6G0X354</accession>
<dbReference type="InterPro" id="IPR040050">
    <property type="entry name" value="ZNF830-like"/>
</dbReference>
<sequence length="154" mass="17792">MSKRKEEHLPAGFFDDPLADAKARKINIKEEVAKVQEKEWKEFQNFVAAVESEETSEEKAKAVADEALEGEAREKLQQMQYLNRVRKTLLAVDHAGEDVAEEETAELLQTEETDSASDIVAQAIKKRSEEQMRRQEVEAEDDDEDDLDWRARRR</sequence>
<keyword evidence="2" id="KW-0217">Developmental protein</keyword>
<protein>
    <recommendedName>
        <fullName evidence="8">ZNF380 coiled-coil domain-containing protein</fullName>
    </recommendedName>
</protein>
<dbReference type="EMBL" id="VJMJ01000115">
    <property type="protein sequence ID" value="KAF0734341.1"/>
    <property type="molecule type" value="Genomic_DNA"/>
</dbReference>
<dbReference type="GO" id="GO:0008270">
    <property type="term" value="F:zinc ion binding"/>
    <property type="evidence" value="ECO:0007669"/>
    <property type="project" value="UniProtKB-KW"/>
</dbReference>
<name>A0A6G0X354_9STRA</name>
<evidence type="ECO:0000313" key="9">
    <source>
        <dbReference type="EMBL" id="KAF0734341.1"/>
    </source>
</evidence>
<evidence type="ECO:0000256" key="3">
    <source>
        <dbReference type="ARBA" id="ARBA00022723"/>
    </source>
</evidence>
<dbReference type="AlphaFoldDB" id="A0A6G0X354"/>
<proteinExistence type="predicted"/>
<evidence type="ECO:0000256" key="6">
    <source>
        <dbReference type="ARBA" id="ARBA00023242"/>
    </source>
</evidence>
<feature type="compositionally biased region" description="Basic and acidic residues" evidence="7">
    <location>
        <begin position="126"/>
        <end position="137"/>
    </location>
</feature>
<keyword evidence="10" id="KW-1185">Reference proteome</keyword>
<feature type="region of interest" description="Disordered" evidence="7">
    <location>
        <begin position="101"/>
        <end position="154"/>
    </location>
</feature>
<keyword evidence="4" id="KW-0863">Zinc-finger</keyword>
<gene>
    <name evidence="9" type="ORF">Ae201684_008943</name>
</gene>
<dbReference type="VEuPathDB" id="FungiDB:AeMF1_017593"/>
<evidence type="ECO:0000256" key="4">
    <source>
        <dbReference type="ARBA" id="ARBA00022771"/>
    </source>
</evidence>
<dbReference type="Pfam" id="PF23406">
    <property type="entry name" value="ZNF380_CC"/>
    <property type="match status" value="1"/>
</dbReference>
<feature type="domain" description="ZNF380 coiled-coil" evidence="8">
    <location>
        <begin position="9"/>
        <end position="86"/>
    </location>
</feature>